<dbReference type="EMBL" id="FPHC01000050">
    <property type="protein sequence ID" value="SFV59130.1"/>
    <property type="molecule type" value="Genomic_DNA"/>
</dbReference>
<dbReference type="AlphaFoldDB" id="A0A1W1BZW0"/>
<dbReference type="GO" id="GO:0005524">
    <property type="term" value="F:ATP binding"/>
    <property type="evidence" value="ECO:0007669"/>
    <property type="project" value="InterPro"/>
</dbReference>
<dbReference type="SUPFAM" id="SSF52540">
    <property type="entry name" value="P-loop containing nucleoside triphosphate hydrolases"/>
    <property type="match status" value="1"/>
</dbReference>
<proteinExistence type="predicted"/>
<gene>
    <name evidence="2" type="ORF">MNB_SV-6-1247</name>
</gene>
<dbReference type="Pfam" id="PF07726">
    <property type="entry name" value="AAA_3"/>
    <property type="match status" value="1"/>
</dbReference>
<accession>A0A1W1BZW0</accession>
<evidence type="ECO:0000313" key="2">
    <source>
        <dbReference type="EMBL" id="SFV59130.1"/>
    </source>
</evidence>
<feature type="domain" description="AAA+ ATPase" evidence="1">
    <location>
        <begin position="16"/>
        <end position="159"/>
    </location>
</feature>
<dbReference type="Gene3D" id="3.40.50.300">
    <property type="entry name" value="P-loop containing nucleotide triphosphate hydrolases"/>
    <property type="match status" value="1"/>
</dbReference>
<dbReference type="InterPro" id="IPR003593">
    <property type="entry name" value="AAA+_ATPase"/>
</dbReference>
<reference evidence="2" key="1">
    <citation type="submission" date="2016-10" db="EMBL/GenBank/DDBJ databases">
        <authorList>
            <person name="de Groot N.N."/>
        </authorList>
    </citation>
    <scope>NUCLEOTIDE SEQUENCE</scope>
</reference>
<dbReference type="SMART" id="SM00382">
    <property type="entry name" value="AAA"/>
    <property type="match status" value="1"/>
</dbReference>
<dbReference type="InterPro" id="IPR027417">
    <property type="entry name" value="P-loop_NTPase"/>
</dbReference>
<sequence length="335" mass="37824">MRASDVSKVARELIIKRLPIFIWGAPGIGKSSIVKEIARSNGMEFIDLRLSLLDPTDLKGIPFFDPESREGVWAKPSFLPPSDDESSGILFLDEINTAPPAVQASAYQLILDRRVGEYELPSGWSIVAAGNRESDRGVVYKMPPPLANRFVHFEMEVDFEDWKQWAYSRGIDSSIIAFLAYDKSMLFRFDPTSNQKSFATPRSWEYVDSIIDSGITRELLLESISGAVGREVAVDYMSFRRIMSDLPDLEAILRGEIDSIDSSDPKLIMALSVGLINLLKESNRSEELDNLLKFSLSLQDEYSIMLIKDMQLSGIDVEESDLWSEWVQKFAYLLV</sequence>
<dbReference type="GO" id="GO:0016887">
    <property type="term" value="F:ATP hydrolysis activity"/>
    <property type="evidence" value="ECO:0007669"/>
    <property type="project" value="InterPro"/>
</dbReference>
<protein>
    <submittedName>
        <fullName evidence="2">MoxR-like ATPases</fullName>
    </submittedName>
</protein>
<dbReference type="CDD" id="cd00009">
    <property type="entry name" value="AAA"/>
    <property type="match status" value="1"/>
</dbReference>
<name>A0A1W1BZW0_9ZZZZ</name>
<organism evidence="2">
    <name type="scientific">hydrothermal vent metagenome</name>
    <dbReference type="NCBI Taxonomy" id="652676"/>
    <lineage>
        <taxon>unclassified sequences</taxon>
        <taxon>metagenomes</taxon>
        <taxon>ecological metagenomes</taxon>
    </lineage>
</organism>
<evidence type="ECO:0000259" key="1">
    <source>
        <dbReference type="SMART" id="SM00382"/>
    </source>
</evidence>
<dbReference type="InterPro" id="IPR011703">
    <property type="entry name" value="ATPase_AAA-3"/>
</dbReference>